<reference evidence="2" key="1">
    <citation type="submission" date="2021-02" db="EMBL/GenBank/DDBJ databases">
        <authorList>
            <person name="Dougan E. K."/>
            <person name="Rhodes N."/>
            <person name="Thang M."/>
            <person name="Chan C."/>
        </authorList>
    </citation>
    <scope>NUCLEOTIDE SEQUENCE</scope>
</reference>
<dbReference type="NCBIfam" id="TIGR02167">
    <property type="entry name" value="Liste_lipo_26"/>
    <property type="match status" value="3"/>
</dbReference>
<name>A0A812PVR2_9DINO</name>
<dbReference type="Pfam" id="PF03382">
    <property type="entry name" value="DUF285"/>
    <property type="match status" value="2"/>
</dbReference>
<evidence type="ECO:0000313" key="3">
    <source>
        <dbReference type="Proteomes" id="UP000601435"/>
    </source>
</evidence>
<dbReference type="OrthoDB" id="445726at2759"/>
<dbReference type="InterPro" id="IPR011889">
    <property type="entry name" value="Liste_lipo_26"/>
</dbReference>
<feature type="transmembrane region" description="Helical" evidence="1">
    <location>
        <begin position="499"/>
        <end position="521"/>
    </location>
</feature>
<organism evidence="2 3">
    <name type="scientific">Symbiodinium necroappetens</name>
    <dbReference type="NCBI Taxonomy" id="1628268"/>
    <lineage>
        <taxon>Eukaryota</taxon>
        <taxon>Sar</taxon>
        <taxon>Alveolata</taxon>
        <taxon>Dinophyceae</taxon>
        <taxon>Suessiales</taxon>
        <taxon>Symbiodiniaceae</taxon>
        <taxon>Symbiodinium</taxon>
    </lineage>
</organism>
<dbReference type="Proteomes" id="UP000601435">
    <property type="component" value="Unassembled WGS sequence"/>
</dbReference>
<comment type="caution">
    <text evidence="2">The sequence shown here is derived from an EMBL/GenBank/DDBJ whole genome shotgun (WGS) entry which is preliminary data.</text>
</comment>
<protein>
    <submittedName>
        <fullName evidence="2">Uncharacterized protein</fullName>
    </submittedName>
</protein>
<accession>A0A812PVR2</accession>
<dbReference type="InterPro" id="IPR005046">
    <property type="entry name" value="DUF285"/>
</dbReference>
<evidence type="ECO:0000256" key="1">
    <source>
        <dbReference type="SAM" id="Phobius"/>
    </source>
</evidence>
<gene>
    <name evidence="2" type="ORF">SNEC2469_LOCUS9034</name>
</gene>
<dbReference type="InterPro" id="IPR009030">
    <property type="entry name" value="Growth_fac_rcpt_cys_sf"/>
</dbReference>
<dbReference type="AlphaFoldDB" id="A0A812PVR2"/>
<keyword evidence="1" id="KW-0472">Membrane</keyword>
<dbReference type="SUPFAM" id="SSF57184">
    <property type="entry name" value="Growth factor receptor domain"/>
    <property type="match status" value="1"/>
</dbReference>
<keyword evidence="1" id="KW-0812">Transmembrane</keyword>
<proteinExistence type="predicted"/>
<evidence type="ECO:0000313" key="2">
    <source>
        <dbReference type="EMBL" id="CAE7348616.1"/>
    </source>
</evidence>
<keyword evidence="1" id="KW-1133">Transmembrane helix</keyword>
<sequence length="860" mass="96913">MLRLQMGLLLTVMPRKGPVQTASEGGPLTDINQSTNMSYMFSEAWTFNQDISFWDTSSVKDMRWMFQDTRAFNQAIDSWNTSAVTSMRGMFNYANFNRPIGSWSTGAVTDMSYMFDNDQKFEQAIGSWNTSSVADMTSMFSATTFSQAIDCWDTSSVISMSHMFDSSAFNRPIGSWNTSAVKSMERMFRYASSFNQDIGTWDTSTVEDMSYMFEEASAFNSPIQSWNTSAVIFMGSMFEGAAAFNQDIGCWDTSSATSMQSMFYEAVSFNKDVGAWDTSSVLNMRYMFSRALSFNQIIAGWDTSSVEDMGCMFFDASAFNQDIGSWDTSAVKDMSWMFMGATSFNKPLGSWDTSAVTLMDRMLQDAVSFNQDIGAWDTSSVSSMFAMFWGAAAFDQAIGAWDTSSVENMDNMFQNGAAAFDEKPCEAGYFPARNLLGCERCQPGKFSAPNASYCNPCGPGSVPVPDRSSCAPCPALHVAEVDTCKACGLPHVVFQDECIWWHLPLIALGVVIVMVCLNLVAMYRRARRTKRIEGVLNHLYDDLWEEIPETIHHHHVALEKLGAAKSYVDQRVLEMRARQSNLAGVSMRYLLSAEFAQLARQRTGKDDPTFIDLKTSFWLAENPIGQTLPCPRDGRPGCALVDWLPRKDRREQTHFMSWTWRYSIGQMKSALHMYQSTAVPAIQPETVFFFMCFFVNNQFRLIVEACSAGSDNLEDVFESNLLRTGRVVAILDTWDEPVYLSRIWTVYEQFVASKLKIPVVFVMPERATNLLHEQIDRGRQGIRAVTQSVSSVDSERAEAFYKEDETKVKRMIRESVGFAQVDSHVTEAMARWIGGVVSKNFHELIDQSRRDRTLRPAIPD</sequence>
<keyword evidence="3" id="KW-1185">Reference proteome</keyword>
<dbReference type="EMBL" id="CAJNJA010014719">
    <property type="protein sequence ID" value="CAE7348616.1"/>
    <property type="molecule type" value="Genomic_DNA"/>
</dbReference>